<organism evidence="5 6">
    <name type="scientific">Popillia japonica</name>
    <name type="common">Japanese beetle</name>
    <dbReference type="NCBI Taxonomy" id="7064"/>
    <lineage>
        <taxon>Eukaryota</taxon>
        <taxon>Metazoa</taxon>
        <taxon>Ecdysozoa</taxon>
        <taxon>Arthropoda</taxon>
        <taxon>Hexapoda</taxon>
        <taxon>Insecta</taxon>
        <taxon>Pterygota</taxon>
        <taxon>Neoptera</taxon>
        <taxon>Endopterygota</taxon>
        <taxon>Coleoptera</taxon>
        <taxon>Polyphaga</taxon>
        <taxon>Scarabaeiformia</taxon>
        <taxon>Scarabaeidae</taxon>
        <taxon>Rutelinae</taxon>
        <taxon>Popillia</taxon>
    </lineage>
</organism>
<evidence type="ECO:0000256" key="1">
    <source>
        <dbReference type="ARBA" id="ARBA00022574"/>
    </source>
</evidence>
<dbReference type="PROSITE" id="PS00678">
    <property type="entry name" value="WD_REPEATS_1"/>
    <property type="match status" value="1"/>
</dbReference>
<dbReference type="GO" id="GO:0000278">
    <property type="term" value="P:mitotic cell cycle"/>
    <property type="evidence" value="ECO:0007669"/>
    <property type="project" value="TreeGrafter"/>
</dbReference>
<dbReference type="InterPro" id="IPR015943">
    <property type="entry name" value="WD40/YVTN_repeat-like_dom_sf"/>
</dbReference>
<accession>A0AAW1ISG5</accession>
<dbReference type="SUPFAM" id="SSF50978">
    <property type="entry name" value="WD40 repeat-like"/>
    <property type="match status" value="1"/>
</dbReference>
<gene>
    <name evidence="5" type="ORF">QE152_g35130</name>
</gene>
<dbReference type="Pfam" id="PF24817">
    <property type="entry name" value="WD40_WDHD1_1st"/>
    <property type="match status" value="1"/>
</dbReference>
<dbReference type="InterPro" id="IPR036322">
    <property type="entry name" value="WD40_repeat_dom_sf"/>
</dbReference>
<evidence type="ECO:0000256" key="3">
    <source>
        <dbReference type="PROSITE-ProRule" id="PRU00221"/>
    </source>
</evidence>
<dbReference type="SMART" id="SM00320">
    <property type="entry name" value="WD40"/>
    <property type="match status" value="4"/>
</dbReference>
<dbReference type="EMBL" id="JASPKY010000580">
    <property type="protein sequence ID" value="KAK9692496.1"/>
    <property type="molecule type" value="Genomic_DNA"/>
</dbReference>
<feature type="domain" description="WDHD1 first WD40" evidence="4">
    <location>
        <begin position="9"/>
        <end position="300"/>
    </location>
</feature>
<dbReference type="Gene3D" id="2.130.10.10">
    <property type="entry name" value="YVTN repeat-like/Quinoprotein amine dehydrogenase"/>
    <property type="match status" value="2"/>
</dbReference>
<evidence type="ECO:0000313" key="6">
    <source>
        <dbReference type="Proteomes" id="UP001458880"/>
    </source>
</evidence>
<evidence type="ECO:0000313" key="5">
    <source>
        <dbReference type="EMBL" id="KAK9692496.1"/>
    </source>
</evidence>
<dbReference type="Proteomes" id="UP001458880">
    <property type="component" value="Unassembled WGS sequence"/>
</dbReference>
<dbReference type="PANTHER" id="PTHR19932">
    <property type="entry name" value="WD REPEAT AND HMG-BOX DNA BINDING PROTEIN"/>
    <property type="match status" value="1"/>
</dbReference>
<dbReference type="PROSITE" id="PS50294">
    <property type="entry name" value="WD_REPEATS_REGION"/>
    <property type="match status" value="1"/>
</dbReference>
<keyword evidence="6" id="KW-1185">Reference proteome</keyword>
<dbReference type="GO" id="GO:0006281">
    <property type="term" value="P:DNA repair"/>
    <property type="evidence" value="ECO:0007669"/>
    <property type="project" value="TreeGrafter"/>
</dbReference>
<comment type="caution">
    <text evidence="5">The sequence shown here is derived from an EMBL/GenBank/DDBJ whole genome shotgun (WGS) entry which is preliminary data.</text>
</comment>
<name>A0AAW1ISG5_POPJA</name>
<proteinExistence type="predicted"/>
<keyword evidence="2" id="KW-0677">Repeat</keyword>
<dbReference type="PANTHER" id="PTHR19932:SF10">
    <property type="entry name" value="WD REPEAT AND HMG-BOX DNA-BINDING PROTEIN 1"/>
    <property type="match status" value="1"/>
</dbReference>
<dbReference type="GO" id="GO:0043596">
    <property type="term" value="C:nuclear replication fork"/>
    <property type="evidence" value="ECO:0007669"/>
    <property type="project" value="TreeGrafter"/>
</dbReference>
<sequence length="360" mass="39765">MSFERKPVRYAHSSGHTDVCYSEDGQKMITCGTDGDIRIWSGFEDYDPVQTCVGEWSLCVRQKRNQIQIGTDNNNVQLLTYPKGERDGILTRFTAHVNHIAVGKNHNLIALAAEDLDVKVMDLSEGTEPLIFTGLTGPPLSIALCPKADLLCVTSGDGYLRVWNVKTQVLLKEINCVLKTNSFMNAKLLCRIDFDPTLGKYLAYPNENMVHILNTEDWTTYKTLVADSIAAAFSIVQFSPCGNFLAAASEDGDVVIWNVPSESSINCSKLESSVTICAMVWNPTGNGEIAYCDVQGQLGLLTNCIKTLEIPSTIGENDDALDVDFGDVQFEDDEDDENVVSLEKLKTSIMGPEPELQFRR</sequence>
<dbReference type="AlphaFoldDB" id="A0AAW1ISG5"/>
<feature type="repeat" description="WD" evidence="3">
    <location>
        <begin position="132"/>
        <end position="173"/>
    </location>
</feature>
<dbReference type="InterPro" id="IPR019775">
    <property type="entry name" value="WD40_repeat_CS"/>
</dbReference>
<evidence type="ECO:0000256" key="2">
    <source>
        <dbReference type="ARBA" id="ARBA00022737"/>
    </source>
</evidence>
<feature type="repeat" description="WD" evidence="3">
    <location>
        <begin position="236"/>
        <end position="267"/>
    </location>
</feature>
<protein>
    <submittedName>
        <fullName evidence="5">WD domain, G-beta repeat</fullName>
    </submittedName>
</protein>
<dbReference type="PROSITE" id="PS50082">
    <property type="entry name" value="WD_REPEATS_2"/>
    <property type="match status" value="3"/>
</dbReference>
<dbReference type="InterPro" id="IPR057646">
    <property type="entry name" value="WD40_WDHD1_1st"/>
</dbReference>
<dbReference type="GO" id="GO:0003682">
    <property type="term" value="F:chromatin binding"/>
    <property type="evidence" value="ECO:0007669"/>
    <property type="project" value="TreeGrafter"/>
</dbReference>
<keyword evidence="1 3" id="KW-0853">WD repeat</keyword>
<dbReference type="GO" id="GO:0006261">
    <property type="term" value="P:DNA-templated DNA replication"/>
    <property type="evidence" value="ECO:0007669"/>
    <property type="project" value="TreeGrafter"/>
</dbReference>
<evidence type="ECO:0000259" key="4">
    <source>
        <dbReference type="Pfam" id="PF24817"/>
    </source>
</evidence>
<dbReference type="InterPro" id="IPR001680">
    <property type="entry name" value="WD40_rpt"/>
</dbReference>
<feature type="repeat" description="WD" evidence="3">
    <location>
        <begin position="9"/>
        <end position="41"/>
    </location>
</feature>
<reference evidence="5 6" key="1">
    <citation type="journal article" date="2024" name="BMC Genomics">
        <title>De novo assembly and annotation of Popillia japonica's genome with initial clues to its potential as an invasive pest.</title>
        <authorList>
            <person name="Cucini C."/>
            <person name="Boschi S."/>
            <person name="Funari R."/>
            <person name="Cardaioli E."/>
            <person name="Iannotti N."/>
            <person name="Marturano G."/>
            <person name="Paoli F."/>
            <person name="Bruttini M."/>
            <person name="Carapelli A."/>
            <person name="Frati F."/>
            <person name="Nardi F."/>
        </authorList>
    </citation>
    <scope>NUCLEOTIDE SEQUENCE [LARGE SCALE GENOMIC DNA]</scope>
    <source>
        <strain evidence="5">DMR45628</strain>
    </source>
</reference>